<evidence type="ECO:0000313" key="1">
    <source>
        <dbReference type="EMBL" id="CAB3229261.1"/>
    </source>
</evidence>
<dbReference type="EMBL" id="CADEBC010000369">
    <property type="protein sequence ID" value="CAB3229261.1"/>
    <property type="molecule type" value="Genomic_DNA"/>
</dbReference>
<dbReference type="OrthoDB" id="8063408at2759"/>
<proteinExistence type="predicted"/>
<organism evidence="1 2">
    <name type="scientific">Arctia plantaginis</name>
    <name type="common">Wood tiger moth</name>
    <name type="synonym">Phalaena plantaginis</name>
    <dbReference type="NCBI Taxonomy" id="874455"/>
    <lineage>
        <taxon>Eukaryota</taxon>
        <taxon>Metazoa</taxon>
        <taxon>Ecdysozoa</taxon>
        <taxon>Arthropoda</taxon>
        <taxon>Hexapoda</taxon>
        <taxon>Insecta</taxon>
        <taxon>Pterygota</taxon>
        <taxon>Neoptera</taxon>
        <taxon>Endopterygota</taxon>
        <taxon>Lepidoptera</taxon>
        <taxon>Glossata</taxon>
        <taxon>Ditrysia</taxon>
        <taxon>Noctuoidea</taxon>
        <taxon>Erebidae</taxon>
        <taxon>Arctiinae</taxon>
        <taxon>Arctia</taxon>
    </lineage>
</organism>
<sequence>MDKNGAGFQYLKEKFPKISDAKIKEGVFVGPQIRQVIKDDIFKEQLDDLEKPAWESFIKITENFLGNHRSNDYQTTVEELLENYKALGCNMSLKIHFLDSHLDLFPPNLGAVSDEHGARFHQDIFTIEKRYQGKLSPTMLADYCWGLQRDVPDAKYRRKS</sequence>
<gene>
    <name evidence="1" type="ORF">APLA_LOCUS3903</name>
</gene>
<dbReference type="AlphaFoldDB" id="A0A8S0ZE42"/>
<reference evidence="1 2" key="1">
    <citation type="submission" date="2020-04" db="EMBL/GenBank/DDBJ databases">
        <authorList>
            <person name="Wallbank WR R."/>
            <person name="Pardo Diaz C."/>
            <person name="Kozak K."/>
            <person name="Martin S."/>
            <person name="Jiggins C."/>
            <person name="Moest M."/>
            <person name="Warren A I."/>
            <person name="Byers J.R.P. K."/>
            <person name="Montejo-Kovacevich G."/>
            <person name="Yen C E."/>
        </authorList>
    </citation>
    <scope>NUCLEOTIDE SEQUENCE [LARGE SCALE GENOMIC DNA]</scope>
</reference>
<dbReference type="PANTHER" id="PTHR46114">
    <property type="entry name" value="APPLE DOMAIN-CONTAINING PROTEIN"/>
    <property type="match status" value="1"/>
</dbReference>
<dbReference type="PANTHER" id="PTHR46114:SF2">
    <property type="entry name" value="CULLIN N-TERMINAL DOMAIN-CONTAINING PROTEIN"/>
    <property type="match status" value="1"/>
</dbReference>
<protein>
    <submittedName>
        <fullName evidence="1">Uncharacterized protein</fullName>
    </submittedName>
</protein>
<evidence type="ECO:0000313" key="2">
    <source>
        <dbReference type="Proteomes" id="UP000494106"/>
    </source>
</evidence>
<dbReference type="Proteomes" id="UP000494106">
    <property type="component" value="Unassembled WGS sequence"/>
</dbReference>
<comment type="caution">
    <text evidence="1">The sequence shown here is derived from an EMBL/GenBank/DDBJ whole genome shotgun (WGS) entry which is preliminary data.</text>
</comment>
<keyword evidence="2" id="KW-1185">Reference proteome</keyword>
<name>A0A8S0ZE42_ARCPL</name>
<accession>A0A8S0ZE42</accession>